<evidence type="ECO:0000256" key="4">
    <source>
        <dbReference type="ARBA" id="ARBA00022821"/>
    </source>
</evidence>
<dbReference type="SUPFAM" id="SSF52047">
    <property type="entry name" value="RNI-like"/>
    <property type="match status" value="1"/>
</dbReference>
<dbReference type="InterPro" id="IPR006553">
    <property type="entry name" value="Leu-rich_rpt_Cys-con_subtyp"/>
</dbReference>
<name>A0AAV5MDK3_9ROSI</name>
<dbReference type="Pfam" id="PF00931">
    <property type="entry name" value="NB-ARC"/>
    <property type="match status" value="1"/>
</dbReference>
<dbReference type="PANTHER" id="PTHR36766">
    <property type="entry name" value="PLANT BROAD-SPECTRUM MILDEW RESISTANCE PROTEIN RPW8"/>
    <property type="match status" value="1"/>
</dbReference>
<protein>
    <recommendedName>
        <fullName evidence="12">Disease resistance RPP13-like protein 1</fullName>
    </recommendedName>
</protein>
<dbReference type="Gene3D" id="1.10.10.10">
    <property type="entry name" value="Winged helix-like DNA-binding domain superfamily/Winged helix DNA-binding domain"/>
    <property type="match status" value="1"/>
</dbReference>
<evidence type="ECO:0008006" key="12">
    <source>
        <dbReference type="Google" id="ProtNLM"/>
    </source>
</evidence>
<feature type="domain" description="NB-ARC" evidence="6">
    <location>
        <begin position="178"/>
        <end position="352"/>
    </location>
</feature>
<keyword evidence="5" id="KW-0067">ATP-binding</keyword>
<dbReference type="InterPro" id="IPR042197">
    <property type="entry name" value="Apaf_helical"/>
</dbReference>
<dbReference type="InterPro" id="IPR058922">
    <property type="entry name" value="WHD_DRP"/>
</dbReference>
<feature type="domain" description="Disease resistance protein winged helix" evidence="8">
    <location>
        <begin position="437"/>
        <end position="506"/>
    </location>
</feature>
<gene>
    <name evidence="10" type="ORF">SLEP1_g54463</name>
</gene>
<keyword evidence="3" id="KW-0547">Nucleotide-binding</keyword>
<accession>A0AAV5MDK3</accession>
<feature type="domain" description="R13L1/DRL21-like LRR repeat region" evidence="9">
    <location>
        <begin position="703"/>
        <end position="827"/>
    </location>
</feature>
<dbReference type="Gene3D" id="1.20.5.4130">
    <property type="match status" value="1"/>
</dbReference>
<dbReference type="InterPro" id="IPR036388">
    <property type="entry name" value="WH-like_DNA-bd_sf"/>
</dbReference>
<dbReference type="InterPro" id="IPR041118">
    <property type="entry name" value="Rx_N"/>
</dbReference>
<dbReference type="Pfam" id="PF23559">
    <property type="entry name" value="WHD_DRP"/>
    <property type="match status" value="1"/>
</dbReference>
<evidence type="ECO:0000256" key="3">
    <source>
        <dbReference type="ARBA" id="ARBA00022741"/>
    </source>
</evidence>
<dbReference type="Gene3D" id="3.80.10.10">
    <property type="entry name" value="Ribonuclease Inhibitor"/>
    <property type="match status" value="4"/>
</dbReference>
<dbReference type="Gene3D" id="3.40.50.300">
    <property type="entry name" value="P-loop containing nucleotide triphosphate hydrolases"/>
    <property type="match status" value="1"/>
</dbReference>
<dbReference type="SMART" id="SM00367">
    <property type="entry name" value="LRR_CC"/>
    <property type="match status" value="3"/>
</dbReference>
<keyword evidence="2" id="KW-0677">Repeat</keyword>
<dbReference type="Gene3D" id="1.10.8.430">
    <property type="entry name" value="Helical domain of apoptotic protease-activating factors"/>
    <property type="match status" value="1"/>
</dbReference>
<keyword evidence="11" id="KW-1185">Reference proteome</keyword>
<evidence type="ECO:0000256" key="5">
    <source>
        <dbReference type="ARBA" id="ARBA00022840"/>
    </source>
</evidence>
<dbReference type="Proteomes" id="UP001054252">
    <property type="component" value="Unassembled WGS sequence"/>
</dbReference>
<evidence type="ECO:0000259" key="6">
    <source>
        <dbReference type="Pfam" id="PF00931"/>
    </source>
</evidence>
<dbReference type="FunFam" id="1.10.10.10:FF:000322">
    <property type="entry name" value="Probable disease resistance protein At1g63360"/>
    <property type="match status" value="1"/>
</dbReference>
<proteinExistence type="predicted"/>
<dbReference type="InterPro" id="IPR002182">
    <property type="entry name" value="NB-ARC"/>
</dbReference>
<dbReference type="PRINTS" id="PR00364">
    <property type="entry name" value="DISEASERSIST"/>
</dbReference>
<dbReference type="GO" id="GO:0043531">
    <property type="term" value="F:ADP binding"/>
    <property type="evidence" value="ECO:0007669"/>
    <property type="project" value="InterPro"/>
</dbReference>
<evidence type="ECO:0000256" key="2">
    <source>
        <dbReference type="ARBA" id="ARBA00022737"/>
    </source>
</evidence>
<keyword evidence="1" id="KW-0433">Leucine-rich repeat</keyword>
<evidence type="ECO:0000259" key="8">
    <source>
        <dbReference type="Pfam" id="PF23559"/>
    </source>
</evidence>
<dbReference type="PANTHER" id="PTHR36766:SF51">
    <property type="entry name" value="DISEASE RESISTANCE RPP13-LIKE PROTEIN 1"/>
    <property type="match status" value="1"/>
</dbReference>
<dbReference type="AlphaFoldDB" id="A0AAV5MDK3"/>
<dbReference type="Pfam" id="PF18052">
    <property type="entry name" value="Rx_N"/>
    <property type="match status" value="1"/>
</dbReference>
<evidence type="ECO:0000313" key="11">
    <source>
        <dbReference type="Proteomes" id="UP001054252"/>
    </source>
</evidence>
<dbReference type="SUPFAM" id="SSF52058">
    <property type="entry name" value="L domain-like"/>
    <property type="match status" value="2"/>
</dbReference>
<dbReference type="FunFam" id="3.40.50.300:FF:001091">
    <property type="entry name" value="Probable disease resistance protein At1g61300"/>
    <property type="match status" value="1"/>
</dbReference>
<dbReference type="InterPro" id="IPR032675">
    <property type="entry name" value="LRR_dom_sf"/>
</dbReference>
<evidence type="ECO:0000256" key="1">
    <source>
        <dbReference type="ARBA" id="ARBA00022614"/>
    </source>
</evidence>
<dbReference type="Pfam" id="PF25019">
    <property type="entry name" value="LRR_R13L1-DRL21"/>
    <property type="match status" value="1"/>
</dbReference>
<dbReference type="InterPro" id="IPR027417">
    <property type="entry name" value="P-loop_NTPase"/>
</dbReference>
<evidence type="ECO:0000259" key="9">
    <source>
        <dbReference type="Pfam" id="PF25019"/>
    </source>
</evidence>
<comment type="caution">
    <text evidence="10">The sequence shown here is derived from an EMBL/GenBank/DDBJ whole genome shotgun (WGS) entry which is preliminary data.</text>
</comment>
<evidence type="ECO:0000259" key="7">
    <source>
        <dbReference type="Pfam" id="PF18052"/>
    </source>
</evidence>
<dbReference type="GO" id="GO:0051707">
    <property type="term" value="P:response to other organism"/>
    <property type="evidence" value="ECO:0007669"/>
    <property type="project" value="UniProtKB-ARBA"/>
</dbReference>
<dbReference type="SUPFAM" id="SSF52540">
    <property type="entry name" value="P-loop containing nucleoside triphosphate hydrolases"/>
    <property type="match status" value="1"/>
</dbReference>
<dbReference type="GO" id="GO:0005524">
    <property type="term" value="F:ATP binding"/>
    <property type="evidence" value="ECO:0007669"/>
    <property type="project" value="UniProtKB-KW"/>
</dbReference>
<keyword evidence="4" id="KW-0611">Plant defense</keyword>
<dbReference type="GO" id="GO:0006952">
    <property type="term" value="P:defense response"/>
    <property type="evidence" value="ECO:0007669"/>
    <property type="project" value="UniProtKB-KW"/>
</dbReference>
<dbReference type="InterPro" id="IPR056789">
    <property type="entry name" value="LRR_R13L1-DRL21"/>
</dbReference>
<evidence type="ECO:0000313" key="10">
    <source>
        <dbReference type="EMBL" id="GKV47567.1"/>
    </source>
</evidence>
<dbReference type="EMBL" id="BPVZ01000231">
    <property type="protein sequence ID" value="GKV47567.1"/>
    <property type="molecule type" value="Genomic_DNA"/>
</dbReference>
<organism evidence="10 11">
    <name type="scientific">Rubroshorea leprosula</name>
    <dbReference type="NCBI Taxonomy" id="152421"/>
    <lineage>
        <taxon>Eukaryota</taxon>
        <taxon>Viridiplantae</taxon>
        <taxon>Streptophyta</taxon>
        <taxon>Embryophyta</taxon>
        <taxon>Tracheophyta</taxon>
        <taxon>Spermatophyta</taxon>
        <taxon>Magnoliopsida</taxon>
        <taxon>eudicotyledons</taxon>
        <taxon>Gunneridae</taxon>
        <taxon>Pentapetalae</taxon>
        <taxon>rosids</taxon>
        <taxon>malvids</taxon>
        <taxon>Malvales</taxon>
        <taxon>Dipterocarpaceae</taxon>
        <taxon>Rubroshorea</taxon>
    </lineage>
</organism>
<sequence length="1267" mass="142752">MDVATNLGGALLSSTFSWLLSKLDSNDLSELLNSQKYVRKEVAKWRTLLPKIHAILEDAEQKQATNKLVKLFLSGLRDLALDMEDILDELELDAKRKLIASPKASTSITQKLTPKWVKDREIASQIKNITARLQHFEGEIRTLDLIKLAVNVEASSSQAVADRSLDAAMPESHIVGRESDKEKIFQMFDDEGNHEGYSVIPIIGMGGLGKTTLAGLVYDDDGKLKDYGFELKAWVCVSDVFDVDQITRVILRKITGKKYDVEDLFSLQQDLKKELSGKKFLLVLDDIWNEKYREWDVLQRPFSQGAPGSKIIVTTRSMVVAKTMRADDKVYNLDLLPEDECLSLFARHALDKDNFDSHPELEGVGREIVEKCKGLPLAVKVLGGLLRGKPYHQEWEDLLNRDLCNLPEGQSGISAVLKLSYNRLPPHLKACFSFCAIFPKDYEFDKNELVLLWMAQGFLQQPSQGMQQMHDRGHQCFNDLLSRSIFQPSIRDRSQFMMHDFISDLAQEVAGEICCSLDQLSLGDNKARHLSFTPFQYNVLKRFEVLNKKKTLRTLLRLKGYKYHYMAKEVVVGILPQLMCLRVLSLGGVQEQPNSIGSLGGVQELPNSIGDLKHLRYIDLSYSSIQSLPESVGSLLFLQTLILHDCRGLARLPATIGNLIDLHYLDITDTPSLTEIPLEVAKLKSLVLLPKFILGKADSGLRLKDLKNLTGLQGRLSISNLHNLLDIEDAKDVKLYNMKLDDLSLEWASVCSDSQSKVKDFQVLECLKPGQRLKRFTINCYGGEEFPSCIGDPSYSQLKFLELRDCQNCTSLPSLGQLPQLKELIIKGSKAATLTRDGDKFSSSNCFLSLEKLVLEDCCLLGKLPKELPSLKELLIVRCQQLTYSPVSLPSLKHLSIRECSEVVLRSMVDLTSLTYLGIVKISSLGFLPKKFLESMVALEGMWIDSCEELTCLWEEGANIANLAHLRRLSIGWCPLLTSVTVELKSLVQLSIWSCPNFKLFLSGQLPATLKNLKIEWCENLESLPEGLMDDGNGDNMLQLEELSLWRIATRNLFPSGLLPLDHMSSLSTLTYLTIYHVEGLESFPESGLGMPNLKSLSIFYCKNLRSLPNRMHNLTSLQSLSILSCQRIESIPEGGLPTSLTFLNIGCENLKQPIKEWGLHRLTSLESFHIGWICPPGDLLPTSLIYFGIYHLKNMKSLSRELFQSLSSLQQLFIRDCSELQFLPKEGLPSSLGRLQIHNCPRLAQRLKEKQEYRRLIAHIPCVEID</sequence>
<reference evidence="10 11" key="1">
    <citation type="journal article" date="2021" name="Commun. Biol.">
        <title>The genome of Shorea leprosula (Dipterocarpaceae) highlights the ecological relevance of drought in aseasonal tropical rainforests.</title>
        <authorList>
            <person name="Ng K.K.S."/>
            <person name="Kobayashi M.J."/>
            <person name="Fawcett J.A."/>
            <person name="Hatakeyama M."/>
            <person name="Paape T."/>
            <person name="Ng C.H."/>
            <person name="Ang C.C."/>
            <person name="Tnah L.H."/>
            <person name="Lee C.T."/>
            <person name="Nishiyama T."/>
            <person name="Sese J."/>
            <person name="O'Brien M.J."/>
            <person name="Copetti D."/>
            <person name="Mohd Noor M.I."/>
            <person name="Ong R.C."/>
            <person name="Putra M."/>
            <person name="Sireger I.Z."/>
            <person name="Indrioko S."/>
            <person name="Kosugi Y."/>
            <person name="Izuno A."/>
            <person name="Isagi Y."/>
            <person name="Lee S.L."/>
            <person name="Shimizu K.K."/>
        </authorList>
    </citation>
    <scope>NUCLEOTIDE SEQUENCE [LARGE SCALE GENOMIC DNA]</scope>
    <source>
        <strain evidence="10">214</strain>
    </source>
</reference>
<feature type="domain" description="Disease resistance N-terminal" evidence="7">
    <location>
        <begin position="17"/>
        <end position="98"/>
    </location>
</feature>